<evidence type="ECO:0000259" key="7">
    <source>
        <dbReference type="Pfam" id="PF02687"/>
    </source>
</evidence>
<dbReference type="AlphaFoldDB" id="A0A7W9RYN0"/>
<feature type="transmembrane region" description="Helical" evidence="6">
    <location>
        <begin position="407"/>
        <end position="427"/>
    </location>
</feature>
<dbReference type="Pfam" id="PF02687">
    <property type="entry name" value="FtsX"/>
    <property type="match status" value="2"/>
</dbReference>
<reference evidence="8 9" key="1">
    <citation type="submission" date="2020-08" db="EMBL/GenBank/DDBJ databases">
        <title>Genomic Encyclopedia of Type Strains, Phase IV (KMG-IV): sequencing the most valuable type-strain genomes for metagenomic binning, comparative biology and taxonomic classification.</title>
        <authorList>
            <person name="Goeker M."/>
        </authorList>
    </citation>
    <scope>NUCLEOTIDE SEQUENCE [LARGE SCALE GENOMIC DNA]</scope>
    <source>
        <strain evidence="8 9">DSM 11099</strain>
    </source>
</reference>
<keyword evidence="4 6" id="KW-1133">Transmembrane helix</keyword>
<evidence type="ECO:0000256" key="2">
    <source>
        <dbReference type="ARBA" id="ARBA00022475"/>
    </source>
</evidence>
<feature type="transmembrane region" description="Helical" evidence="6">
    <location>
        <begin position="433"/>
        <end position="459"/>
    </location>
</feature>
<feature type="transmembrane region" description="Helical" evidence="6">
    <location>
        <begin position="313"/>
        <end position="338"/>
    </location>
</feature>
<evidence type="ECO:0000313" key="8">
    <source>
        <dbReference type="EMBL" id="MBB6010916.1"/>
    </source>
</evidence>
<keyword evidence="5 6" id="KW-0472">Membrane</keyword>
<dbReference type="PANTHER" id="PTHR30287:SF1">
    <property type="entry name" value="INNER MEMBRANE PROTEIN"/>
    <property type="match status" value="1"/>
</dbReference>
<evidence type="ECO:0000256" key="1">
    <source>
        <dbReference type="ARBA" id="ARBA00004651"/>
    </source>
</evidence>
<gene>
    <name evidence="8" type="ORF">HNR59_000261</name>
</gene>
<evidence type="ECO:0000256" key="3">
    <source>
        <dbReference type="ARBA" id="ARBA00022692"/>
    </source>
</evidence>
<feature type="transmembrane region" description="Helical" evidence="6">
    <location>
        <begin position="729"/>
        <end position="749"/>
    </location>
</feature>
<feature type="transmembrane region" description="Helical" evidence="6">
    <location>
        <begin position="770"/>
        <end position="800"/>
    </location>
</feature>
<comment type="subcellular location">
    <subcellularLocation>
        <location evidence="1">Cell membrane</location>
        <topology evidence="1">Multi-pass membrane protein</topology>
    </subcellularLocation>
</comment>
<keyword evidence="2" id="KW-1003">Cell membrane</keyword>
<feature type="transmembrane region" description="Helical" evidence="6">
    <location>
        <begin position="820"/>
        <end position="839"/>
    </location>
</feature>
<dbReference type="GO" id="GO:0005886">
    <property type="term" value="C:plasma membrane"/>
    <property type="evidence" value="ECO:0007669"/>
    <property type="project" value="UniProtKB-SubCell"/>
</dbReference>
<keyword evidence="3 6" id="KW-0812">Transmembrane</keyword>
<protein>
    <submittedName>
        <fullName evidence="8">Putative ABC transport system permease protein</fullName>
    </submittedName>
</protein>
<accession>A0A7W9RYN0</accession>
<dbReference type="EMBL" id="JACHEU010000001">
    <property type="protein sequence ID" value="MBB6010916.1"/>
    <property type="molecule type" value="Genomic_DNA"/>
</dbReference>
<dbReference type="Proteomes" id="UP000533306">
    <property type="component" value="Unassembled WGS sequence"/>
</dbReference>
<dbReference type="InterPro" id="IPR038766">
    <property type="entry name" value="Membrane_comp_ABC_pdt"/>
</dbReference>
<name>A0A7W9RYN0_9HYPH</name>
<comment type="caution">
    <text evidence="8">The sequence shown here is derived from an EMBL/GenBank/DDBJ whole genome shotgun (WGS) entry which is preliminary data.</text>
</comment>
<evidence type="ECO:0000256" key="6">
    <source>
        <dbReference type="SAM" id="Phobius"/>
    </source>
</evidence>
<organism evidence="8 9">
    <name type="scientific">Aquamicrobium lusatiense</name>
    <dbReference type="NCBI Taxonomy" id="89772"/>
    <lineage>
        <taxon>Bacteria</taxon>
        <taxon>Pseudomonadati</taxon>
        <taxon>Pseudomonadota</taxon>
        <taxon>Alphaproteobacteria</taxon>
        <taxon>Hyphomicrobiales</taxon>
        <taxon>Phyllobacteriaceae</taxon>
        <taxon>Aquamicrobium</taxon>
    </lineage>
</organism>
<dbReference type="PANTHER" id="PTHR30287">
    <property type="entry name" value="MEMBRANE COMPONENT OF PREDICTED ABC SUPERFAMILY METABOLITE UPTAKE TRANSPORTER"/>
    <property type="match status" value="1"/>
</dbReference>
<proteinExistence type="predicted"/>
<feature type="transmembrane region" description="Helical" evidence="6">
    <location>
        <begin position="480"/>
        <end position="504"/>
    </location>
</feature>
<dbReference type="PROSITE" id="PS51257">
    <property type="entry name" value="PROKAR_LIPOPROTEIN"/>
    <property type="match status" value="1"/>
</dbReference>
<feature type="domain" description="ABC3 transporter permease C-terminal" evidence="7">
    <location>
        <begin position="730"/>
        <end position="841"/>
    </location>
</feature>
<evidence type="ECO:0000256" key="5">
    <source>
        <dbReference type="ARBA" id="ARBA00023136"/>
    </source>
</evidence>
<evidence type="ECO:0000256" key="4">
    <source>
        <dbReference type="ARBA" id="ARBA00022989"/>
    </source>
</evidence>
<feature type="transmembrane region" description="Helical" evidence="6">
    <location>
        <begin position="358"/>
        <end position="379"/>
    </location>
</feature>
<keyword evidence="9" id="KW-1185">Reference proteome</keyword>
<evidence type="ECO:0000313" key="9">
    <source>
        <dbReference type="Proteomes" id="UP000533306"/>
    </source>
</evidence>
<feature type="transmembrane region" description="Helical" evidence="6">
    <location>
        <begin position="268"/>
        <end position="292"/>
    </location>
</feature>
<dbReference type="InterPro" id="IPR003838">
    <property type="entry name" value="ABC3_permease_C"/>
</dbReference>
<feature type="domain" description="ABC3 transporter permease C-terminal" evidence="7">
    <location>
        <begin position="272"/>
        <end position="386"/>
    </location>
</feature>
<sequence>MMTMSRQLALAFRFALREMRGGLSGFAIFLACIALGVAAIGGVNSVARSISDGVAAQGQPLLGGDLRFRLNQREANDTELGFLQAAGDVSRSASMRSMARLTDSSDQALVEVKAVDDAYPLYGTLETQPALAHEELFSESAGAFGAAAPDLLFERLGLKVGDRIMLGNATFELRAVLVSEPDAVSEGFGFAPRLLVSLEGLHASGLVVTGSLVEHSYKLKLEPGASDARLAQVEAQARTAFPEAGWSIRNRSNAAPALSANIERFSQFLTLVGLTSLVVGGVGVANAVRAYLDGKRGVIASFKSLGASGRFVFTVYLVQTLLIAAIGIAAGLVLAVLMPFAASGALQAVIPVPAEAGIYPAALGLATAFGLLVTLAFALMPLGRARDVPATALFRELGFEARGRPRFVYLAATAVIALSLAALAIFTAHDRRIAVTFVGAAVLSFLVLRLVAWLVQWLARRAPRVRSTSLRLAVGNIHRPGALTPSVVLALGLGLTLLVTLALIDGNLRRQISDSLPEKAPNFFFVDIQAADVDTFSTLIAREAPQGTLVKVPMLRGRVTALNGTDVRELDIPPAGAWVLRGDRGLTYEAEQPRNASLTSGSWWQADYTGEPLVSFSAKEGEELGLAVGDTVTVNVLGRNVTARIANFRQVQWETLGINFVMVFSPNTFAGAPHSWLATLSDDTATVADDARILNAVTRAFPAVTTVRVKDALDIVNQLVGELGTAIRAAAGVALISSVLVLAGALAAGNRARIHDAVVLKTLGATRRTLISAFALEYMLLGLATAVFALAAGGVAAWYVVTQIMTLPSQFSVEVALGTIVLALVLTVGIGLVGTWRVLGHKAAPVLRDL</sequence>